<protein>
    <submittedName>
        <fullName evidence="3">Uncharacterized protein ORF155</fullName>
    </submittedName>
</protein>
<evidence type="ECO:0000256" key="2">
    <source>
        <dbReference type="SAM" id="MobiDB-lite"/>
    </source>
</evidence>
<evidence type="ECO:0000313" key="3">
    <source>
        <dbReference type="EMBL" id="JAT49491.1"/>
    </source>
</evidence>
<feature type="coiled-coil region" evidence="1">
    <location>
        <begin position="154"/>
        <end position="188"/>
    </location>
</feature>
<feature type="non-terminal residue" evidence="3">
    <location>
        <position position="1"/>
    </location>
</feature>
<gene>
    <name evidence="3" type="primary">Y155_2</name>
    <name evidence="3" type="ORF">g.112324</name>
</gene>
<dbReference type="AlphaFoldDB" id="A0A1D1Y4B8"/>
<dbReference type="EMBL" id="GDJX01018445">
    <property type="protein sequence ID" value="JAT49491.1"/>
    <property type="molecule type" value="Transcribed_RNA"/>
</dbReference>
<accession>A0A1D1Y4B8</accession>
<proteinExistence type="predicted"/>
<evidence type="ECO:0000256" key="1">
    <source>
        <dbReference type="SAM" id="Coils"/>
    </source>
</evidence>
<feature type="region of interest" description="Disordered" evidence="2">
    <location>
        <begin position="53"/>
        <end position="91"/>
    </location>
</feature>
<sequence>GTSSGLNRTSLVLQRSRGLLSYSSTLIANGSSSFVASPRLYSHQLLAGFSSSTAGRRSCSSATQPSPAAATRFPPSASLSKPRKRVRNGNSVEIKGQSSITVVGAAQNPAMVPGNTQQATSVTETQFVEVIEKAMGNALVSVFEKNLVKFKRGVAEALVNKLSEKEAMEKLERDLEELRNKFGEIDTKLDWLSLKHTFTELDTCLDKSEEYCMERDAALKRYIEKELKLDKQLEAHLKRRRDNTVVKPLQGGRGRKRSVIH</sequence>
<organism evidence="3">
    <name type="scientific">Anthurium amnicola</name>
    <dbReference type="NCBI Taxonomy" id="1678845"/>
    <lineage>
        <taxon>Eukaryota</taxon>
        <taxon>Viridiplantae</taxon>
        <taxon>Streptophyta</taxon>
        <taxon>Embryophyta</taxon>
        <taxon>Tracheophyta</taxon>
        <taxon>Spermatophyta</taxon>
        <taxon>Magnoliopsida</taxon>
        <taxon>Liliopsida</taxon>
        <taxon>Araceae</taxon>
        <taxon>Pothoideae</taxon>
        <taxon>Potheae</taxon>
        <taxon>Anthurium</taxon>
    </lineage>
</organism>
<name>A0A1D1Y4B8_9ARAE</name>
<keyword evidence="1" id="KW-0175">Coiled coil</keyword>
<reference evidence="3" key="1">
    <citation type="submission" date="2015-07" db="EMBL/GenBank/DDBJ databases">
        <title>Transcriptome Assembly of Anthurium amnicola.</title>
        <authorList>
            <person name="Suzuki J."/>
        </authorList>
    </citation>
    <scope>NUCLEOTIDE SEQUENCE</scope>
</reference>
<feature type="compositionally biased region" description="Low complexity" evidence="2">
    <location>
        <begin position="53"/>
        <end position="71"/>
    </location>
</feature>